<dbReference type="GO" id="GO:0003676">
    <property type="term" value="F:nucleic acid binding"/>
    <property type="evidence" value="ECO:0007669"/>
    <property type="project" value="InterPro"/>
</dbReference>
<dbReference type="EMBL" id="VNJI01000012">
    <property type="protein sequence ID" value="TVY09705.1"/>
    <property type="molecule type" value="Genomic_DNA"/>
</dbReference>
<dbReference type="OrthoDB" id="159416at2"/>
<keyword evidence="6" id="KW-1185">Reference proteome</keyword>
<evidence type="ECO:0000313" key="6">
    <source>
        <dbReference type="Proteomes" id="UP000317036"/>
    </source>
</evidence>
<dbReference type="InterPro" id="IPR051274">
    <property type="entry name" value="3-5_Exoribonuclease"/>
</dbReference>
<reference evidence="5 6" key="1">
    <citation type="submission" date="2019-07" db="EMBL/GenBank/DDBJ databases">
        <authorList>
            <person name="Kim J."/>
        </authorList>
    </citation>
    <scope>NUCLEOTIDE SEQUENCE [LARGE SCALE GENOMIC DNA]</scope>
    <source>
        <strain evidence="5 6">JC52</strain>
    </source>
</reference>
<dbReference type="InterPro" id="IPR013520">
    <property type="entry name" value="Ribonucl_H"/>
</dbReference>
<evidence type="ECO:0000256" key="2">
    <source>
        <dbReference type="ARBA" id="ARBA00022801"/>
    </source>
</evidence>
<dbReference type="Proteomes" id="UP000317036">
    <property type="component" value="Unassembled WGS sequence"/>
</dbReference>
<keyword evidence="2" id="KW-0378">Hydrolase</keyword>
<accession>A0A559KC59</accession>
<name>A0A559KC59_9BACL</name>
<gene>
    <name evidence="5" type="ORF">FPZ49_11735</name>
</gene>
<protein>
    <submittedName>
        <fullName evidence="5">Exonuclease domain-containing protein</fullName>
    </submittedName>
</protein>
<dbReference type="Pfam" id="PF00929">
    <property type="entry name" value="RNase_T"/>
    <property type="match status" value="1"/>
</dbReference>
<dbReference type="GO" id="GO:0000175">
    <property type="term" value="F:3'-5'-RNA exonuclease activity"/>
    <property type="evidence" value="ECO:0007669"/>
    <property type="project" value="InterPro"/>
</dbReference>
<dbReference type="InterPro" id="IPR047201">
    <property type="entry name" value="ERI-1_3'hExo-like"/>
</dbReference>
<evidence type="ECO:0000256" key="1">
    <source>
        <dbReference type="ARBA" id="ARBA00022722"/>
    </source>
</evidence>
<dbReference type="InterPro" id="IPR012337">
    <property type="entry name" value="RNaseH-like_sf"/>
</dbReference>
<dbReference type="Gene3D" id="3.30.420.10">
    <property type="entry name" value="Ribonuclease H-like superfamily/Ribonuclease H"/>
    <property type="match status" value="1"/>
</dbReference>
<dbReference type="InterPro" id="IPR036397">
    <property type="entry name" value="RNaseH_sf"/>
</dbReference>
<evidence type="ECO:0000313" key="5">
    <source>
        <dbReference type="EMBL" id="TVY09705.1"/>
    </source>
</evidence>
<dbReference type="RefSeq" id="WP_144846744.1">
    <property type="nucleotide sequence ID" value="NZ_VNJI01000012.1"/>
</dbReference>
<dbReference type="PANTHER" id="PTHR23044">
    <property type="entry name" value="3'-5' EXONUCLEASE ERI1-RELATED"/>
    <property type="match status" value="1"/>
</dbReference>
<comment type="caution">
    <text evidence="5">The sequence shown here is derived from an EMBL/GenBank/DDBJ whole genome shotgun (WGS) entry which is preliminary data.</text>
</comment>
<organism evidence="5 6">
    <name type="scientific">Paenibacillus cremeus</name>
    <dbReference type="NCBI Taxonomy" id="2163881"/>
    <lineage>
        <taxon>Bacteria</taxon>
        <taxon>Bacillati</taxon>
        <taxon>Bacillota</taxon>
        <taxon>Bacilli</taxon>
        <taxon>Bacillales</taxon>
        <taxon>Paenibacillaceae</taxon>
        <taxon>Paenibacillus</taxon>
    </lineage>
</organism>
<proteinExistence type="predicted"/>
<keyword evidence="1" id="KW-0540">Nuclease</keyword>
<dbReference type="CDD" id="cd06133">
    <property type="entry name" value="ERI-1_3'hExo_like"/>
    <property type="match status" value="1"/>
</dbReference>
<dbReference type="SMART" id="SM00479">
    <property type="entry name" value="EXOIII"/>
    <property type="match status" value="1"/>
</dbReference>
<dbReference type="PANTHER" id="PTHR23044:SF61">
    <property type="entry name" value="3'-5' EXORIBONUCLEASE 1-RELATED"/>
    <property type="match status" value="1"/>
</dbReference>
<keyword evidence="3 5" id="KW-0269">Exonuclease</keyword>
<dbReference type="AlphaFoldDB" id="A0A559KC59"/>
<sequence>MNYIVIDLEFNGRKHYDIRPMEIIEIGAVKLNERLETVDTFQSYIRPKFTVNRFALQFCGISKDTLMQSDSFDKVLRRFLEFCGDEFTLLAWGGSDFFHFFVDCKINKLSSTWLSRMLDLTRFFEGGLQQALVQHELEPIGQHHSALDDALNAAQLVRLKPELVESDQYFVPDPFKLCTGGIKKLVSICLDEAIASETQLTWEQFKENEKTKSYIQIMRLNAIEVQMVEALFTQFTKIKYGRKWKKPQPT</sequence>
<evidence type="ECO:0000256" key="3">
    <source>
        <dbReference type="ARBA" id="ARBA00022839"/>
    </source>
</evidence>
<feature type="domain" description="Exonuclease" evidence="4">
    <location>
        <begin position="2"/>
        <end position="166"/>
    </location>
</feature>
<evidence type="ECO:0000259" key="4">
    <source>
        <dbReference type="SMART" id="SM00479"/>
    </source>
</evidence>
<dbReference type="SUPFAM" id="SSF53098">
    <property type="entry name" value="Ribonuclease H-like"/>
    <property type="match status" value="1"/>
</dbReference>